<name>M0D3R5_9EURY</name>
<keyword evidence="2" id="KW-1185">Reference proteome</keyword>
<comment type="caution">
    <text evidence="1">The sequence shown here is derived from an EMBL/GenBank/DDBJ whole genome shotgun (WGS) entry which is preliminary data.</text>
</comment>
<protein>
    <submittedName>
        <fullName evidence="1">Uncharacterized protein</fullName>
    </submittedName>
</protein>
<dbReference type="AlphaFoldDB" id="M0D3R5"/>
<organism evidence="1 2">
    <name type="scientific">Halosimplex carlsbadense 2-9-1</name>
    <dbReference type="NCBI Taxonomy" id="797114"/>
    <lineage>
        <taxon>Archaea</taxon>
        <taxon>Methanobacteriati</taxon>
        <taxon>Methanobacteriota</taxon>
        <taxon>Stenosarchaea group</taxon>
        <taxon>Halobacteria</taxon>
        <taxon>Halobacteriales</taxon>
        <taxon>Haloarculaceae</taxon>
        <taxon>Halosimplex</taxon>
    </lineage>
</organism>
<proteinExistence type="predicted"/>
<reference evidence="1 2" key="1">
    <citation type="journal article" date="2014" name="PLoS Genet.">
        <title>Phylogenetically driven sequencing of extremely halophilic archaea reveals strategies for static and dynamic osmo-response.</title>
        <authorList>
            <person name="Becker E.A."/>
            <person name="Seitzer P.M."/>
            <person name="Tritt A."/>
            <person name="Larsen D."/>
            <person name="Krusor M."/>
            <person name="Yao A.I."/>
            <person name="Wu D."/>
            <person name="Madern D."/>
            <person name="Eisen J.A."/>
            <person name="Darling A.E."/>
            <person name="Facciotti M.T."/>
        </authorList>
    </citation>
    <scope>NUCLEOTIDE SEQUENCE [LARGE SCALE GENOMIC DNA]</scope>
    <source>
        <strain evidence="1 2">2-9-1</strain>
    </source>
</reference>
<evidence type="ECO:0000313" key="2">
    <source>
        <dbReference type="Proteomes" id="UP000011626"/>
    </source>
</evidence>
<accession>M0D3R5</accession>
<gene>
    <name evidence="1" type="ORF">C475_04181</name>
</gene>
<sequence>MRSRPSLDGIELADGAWQFDPQRYRSFLRERTGIDPGGELTGADCYRIGNRLEAFIEDRRRRGEWEASLVETEPEVDTLDEIAELARLFRQCHARHVEGHEQPTV</sequence>
<dbReference type="STRING" id="797114.C475_04181"/>
<dbReference type="eggNOG" id="arCOG12164">
    <property type="taxonomic scope" value="Archaea"/>
</dbReference>
<dbReference type="EMBL" id="AOIU01000009">
    <property type="protein sequence ID" value="ELZ28804.1"/>
    <property type="molecule type" value="Genomic_DNA"/>
</dbReference>
<evidence type="ECO:0000313" key="1">
    <source>
        <dbReference type="EMBL" id="ELZ28804.1"/>
    </source>
</evidence>
<dbReference type="OrthoDB" id="381679at2157"/>
<dbReference type="Proteomes" id="UP000011626">
    <property type="component" value="Unassembled WGS sequence"/>
</dbReference>
<dbReference type="RefSeq" id="WP_006882508.1">
    <property type="nucleotide sequence ID" value="NZ_AOIU01000009.1"/>
</dbReference>